<dbReference type="GO" id="GO:0043495">
    <property type="term" value="F:protein-membrane adaptor activity"/>
    <property type="evidence" value="ECO:0007669"/>
    <property type="project" value="TreeGrafter"/>
</dbReference>
<name>A0AAD3NDY3_LATJO</name>
<keyword evidence="4" id="KW-0813">Transport</keyword>
<dbReference type="GO" id="GO:0000422">
    <property type="term" value="P:autophagy of mitochondrion"/>
    <property type="evidence" value="ECO:0007669"/>
    <property type="project" value="TreeGrafter"/>
</dbReference>
<proteinExistence type="inferred from homology"/>
<evidence type="ECO:0000256" key="8">
    <source>
        <dbReference type="ARBA" id="ARBA00024479"/>
    </source>
</evidence>
<evidence type="ECO:0000313" key="11">
    <source>
        <dbReference type="EMBL" id="GLD70299.1"/>
    </source>
</evidence>
<organism evidence="11 12">
    <name type="scientific">Lates japonicus</name>
    <name type="common">Japanese lates</name>
    <dbReference type="NCBI Taxonomy" id="270547"/>
    <lineage>
        <taxon>Eukaryota</taxon>
        <taxon>Metazoa</taxon>
        <taxon>Chordata</taxon>
        <taxon>Craniata</taxon>
        <taxon>Vertebrata</taxon>
        <taxon>Euteleostomi</taxon>
        <taxon>Actinopterygii</taxon>
        <taxon>Neopterygii</taxon>
        <taxon>Teleostei</taxon>
        <taxon>Neoteleostei</taxon>
        <taxon>Acanthomorphata</taxon>
        <taxon>Carangaria</taxon>
        <taxon>Carangaria incertae sedis</taxon>
        <taxon>Centropomidae</taxon>
        <taxon>Lates</taxon>
    </lineage>
</organism>
<keyword evidence="6" id="KW-0445">Lipid transport</keyword>
<comment type="catalytic activity">
    <reaction evidence="8">
        <text>a 1,2-diacyl-sn-glycero-3-phospho-L-serine(in) = a 1,2-diacyl-sn-glycero-3-phospho-L-serine(out)</text>
        <dbReference type="Rhea" id="RHEA:38663"/>
        <dbReference type="ChEBI" id="CHEBI:57262"/>
    </reaction>
</comment>
<dbReference type="GO" id="GO:0000045">
    <property type="term" value="P:autophagosome assembly"/>
    <property type="evidence" value="ECO:0007669"/>
    <property type="project" value="TreeGrafter"/>
</dbReference>
<dbReference type="GO" id="GO:0034045">
    <property type="term" value="C:phagophore assembly site membrane"/>
    <property type="evidence" value="ECO:0007669"/>
    <property type="project" value="UniProtKB-SubCell"/>
</dbReference>
<dbReference type="GO" id="GO:0005789">
    <property type="term" value="C:endoplasmic reticulum membrane"/>
    <property type="evidence" value="ECO:0007669"/>
    <property type="project" value="UniProtKB-SubCell"/>
</dbReference>
<dbReference type="AlphaFoldDB" id="A0AAD3NDY3"/>
<dbReference type="Pfam" id="PF13329">
    <property type="entry name" value="ATG2_CAD"/>
    <property type="match status" value="1"/>
</dbReference>
<dbReference type="GO" id="GO:0032266">
    <property type="term" value="F:phosphatidylinositol-3-phosphate binding"/>
    <property type="evidence" value="ECO:0007669"/>
    <property type="project" value="TreeGrafter"/>
</dbReference>
<keyword evidence="12" id="KW-1185">Reference proteome</keyword>
<comment type="similarity">
    <text evidence="3">Belongs to the ATG2 family.</text>
</comment>
<evidence type="ECO:0000256" key="6">
    <source>
        <dbReference type="ARBA" id="ARBA00023055"/>
    </source>
</evidence>
<comment type="catalytic activity">
    <reaction evidence="9">
        <text>a 1,2-diacyl-sn-glycero-3-phosphoethanolamine(in) = a 1,2-diacyl-sn-glycero-3-phosphoethanolamine(out)</text>
        <dbReference type="Rhea" id="RHEA:38895"/>
        <dbReference type="ChEBI" id="CHEBI:64612"/>
    </reaction>
</comment>
<evidence type="ECO:0000313" key="12">
    <source>
        <dbReference type="Proteomes" id="UP001279410"/>
    </source>
</evidence>
<evidence type="ECO:0000256" key="10">
    <source>
        <dbReference type="SAM" id="MobiDB-lite"/>
    </source>
</evidence>
<dbReference type="EMBL" id="BRZM01000373">
    <property type="protein sequence ID" value="GLD70299.1"/>
    <property type="molecule type" value="Genomic_DNA"/>
</dbReference>
<dbReference type="GO" id="GO:0061709">
    <property type="term" value="P:reticulophagy"/>
    <property type="evidence" value="ECO:0007669"/>
    <property type="project" value="TreeGrafter"/>
</dbReference>
<evidence type="ECO:0000256" key="5">
    <source>
        <dbReference type="ARBA" id="ARBA00022824"/>
    </source>
</evidence>
<accession>A0AAD3NDY3</accession>
<dbReference type="GO" id="GO:0061723">
    <property type="term" value="P:glycophagy"/>
    <property type="evidence" value="ECO:0007669"/>
    <property type="project" value="TreeGrafter"/>
</dbReference>
<dbReference type="PANTHER" id="PTHR13190">
    <property type="entry name" value="AUTOPHAGY-RELATED 2, ISOFORM A"/>
    <property type="match status" value="1"/>
</dbReference>
<sequence>MSRWLFPWSGSIKKRACRYLLQHYLGHFLQERLSLDQLGLDLYNGSGVIKEINLDVWAVNELLESLGAPLEIVDGFVSSIAVTIPWQALLTDHCTLEVSGLQITCRPKYRTSGGWDSQGWSSSMTSSMQLAQECLKDPPEASEEPPAPLEGLEMFAQTIETVLRRIKVTFLDTIIRIEHQPLDLETGVALEVHIKRLEYFDEAVRDPASQTAVPVDIHQPPAFLHKILQLSAVQLFYDSTGTVQGHPEEGHPDSATASEGEEEEEEEEEEDGEEEEEAKPLAAPPCPPSQPLLIGSCSGFIETTVKIKQNDMLPGPKLELDGKVGCVHMLLSPDQITHLTDLLAALCIDTEPENKCGGVHSRPLDSDDLRMIEEDLSKQLGSSPRDREWDEDPDLEPYITGLENGEMFYSMGPAGMSSSVTSVRSGSELSDSDMESSTHSLASLTQPAALTAQGMMNCPRRYPVAGCLSSLPQASVRTRGRSHSGQAEQLKPDALLRLTLGGVTLTLLQEDPPTSLDGASSLAQVSQVFFRELVFFKDSMFSERDFHHLRGGFAKACPHSHLRLTGAAVQVACEMKSGRRHSRAVTSDLSFSRLELLECLWEDGKPQYSELLQFQKSGLFTIGAAARPCAQLHYSLSEKHLRKGKQRVVRRDSVVRVELAELSAELDLDIISRLGSLSKAFSHCPTQTAGPGLIQTQSTELCSSFTLLSPHAILRLRFPIPDLRPLPKRRPPNQRAVRQETLVLELMELELKHQEAPDLQGGQTTPGQPWAPCLTQLLEASFTDLHGSYEGWEGSSFPCIRVKKNRDSLPRISVHVRGGETQGPAAGLSGMNLGLMRDLGAAFFESHCELNDKISSPFSSNRTMFETEEMVIPADPEEMRQFQAQCVAQCQCAVDISLPLAYILLPSKQAFQSIYN</sequence>
<protein>
    <submittedName>
        <fullName evidence="11">Autophagy-related protein 2 homolog A</fullName>
    </submittedName>
</protein>
<dbReference type="GO" id="GO:0034727">
    <property type="term" value="P:piecemeal microautophagy of the nucleus"/>
    <property type="evidence" value="ECO:0007669"/>
    <property type="project" value="TreeGrafter"/>
</dbReference>
<evidence type="ECO:0000256" key="7">
    <source>
        <dbReference type="ARBA" id="ARBA00023136"/>
    </source>
</evidence>
<evidence type="ECO:0000256" key="1">
    <source>
        <dbReference type="ARBA" id="ARBA00004406"/>
    </source>
</evidence>
<dbReference type="PANTHER" id="PTHR13190:SF21">
    <property type="entry name" value="AUTOPHAGY-RELATED PROTEIN 2 HOMOLOG A"/>
    <property type="match status" value="1"/>
</dbReference>
<feature type="region of interest" description="Disordered" evidence="10">
    <location>
        <begin position="241"/>
        <end position="289"/>
    </location>
</feature>
<feature type="non-terminal residue" evidence="11">
    <location>
        <position position="916"/>
    </location>
</feature>
<evidence type="ECO:0000256" key="2">
    <source>
        <dbReference type="ARBA" id="ARBA00004623"/>
    </source>
</evidence>
<keyword evidence="5" id="KW-0256">Endoplasmic reticulum</keyword>
<dbReference type="Proteomes" id="UP001279410">
    <property type="component" value="Unassembled WGS sequence"/>
</dbReference>
<evidence type="ECO:0000256" key="3">
    <source>
        <dbReference type="ARBA" id="ARBA00009714"/>
    </source>
</evidence>
<dbReference type="InterPro" id="IPR026849">
    <property type="entry name" value="ATG2"/>
</dbReference>
<evidence type="ECO:0000256" key="4">
    <source>
        <dbReference type="ARBA" id="ARBA00022448"/>
    </source>
</evidence>
<feature type="compositionally biased region" description="Acidic residues" evidence="10">
    <location>
        <begin position="259"/>
        <end position="277"/>
    </location>
</feature>
<dbReference type="GO" id="GO:0061908">
    <property type="term" value="C:phagophore"/>
    <property type="evidence" value="ECO:0007669"/>
    <property type="project" value="TreeGrafter"/>
</dbReference>
<comment type="caution">
    <text evidence="11">The sequence shown here is derived from an EMBL/GenBank/DDBJ whole genome shotgun (WGS) entry which is preliminary data.</text>
</comment>
<keyword evidence="7" id="KW-0472">Membrane</keyword>
<comment type="subcellular location">
    <subcellularLocation>
        <location evidence="1">Endoplasmic reticulum membrane</location>
        <topology evidence="1">Peripheral membrane protein</topology>
    </subcellularLocation>
    <subcellularLocation>
        <location evidence="2">Preautophagosomal structure membrane</location>
        <topology evidence="2">Peripheral membrane protein</topology>
    </subcellularLocation>
</comment>
<dbReference type="GO" id="GO:0006869">
    <property type="term" value="P:lipid transport"/>
    <property type="evidence" value="ECO:0007669"/>
    <property type="project" value="UniProtKB-KW"/>
</dbReference>
<evidence type="ECO:0000256" key="9">
    <source>
        <dbReference type="ARBA" id="ARBA00024615"/>
    </source>
</evidence>
<gene>
    <name evidence="11" type="ORF">AKAME5_002161600</name>
</gene>
<reference evidence="11" key="1">
    <citation type="submission" date="2022-08" db="EMBL/GenBank/DDBJ databases">
        <title>Genome sequencing of akame (Lates japonicus).</title>
        <authorList>
            <person name="Hashiguchi Y."/>
            <person name="Takahashi H."/>
        </authorList>
    </citation>
    <scope>NUCLEOTIDE SEQUENCE</scope>
    <source>
        <strain evidence="11">Kochi</strain>
    </source>
</reference>